<organism evidence="1 2">
    <name type="scientific">Gossypium arboreum</name>
    <name type="common">Tree cotton</name>
    <name type="synonym">Gossypium nanking</name>
    <dbReference type="NCBI Taxonomy" id="29729"/>
    <lineage>
        <taxon>Eukaryota</taxon>
        <taxon>Viridiplantae</taxon>
        <taxon>Streptophyta</taxon>
        <taxon>Embryophyta</taxon>
        <taxon>Tracheophyta</taxon>
        <taxon>Spermatophyta</taxon>
        <taxon>Magnoliopsida</taxon>
        <taxon>eudicotyledons</taxon>
        <taxon>Gunneridae</taxon>
        <taxon>Pentapetalae</taxon>
        <taxon>rosids</taxon>
        <taxon>malvids</taxon>
        <taxon>Malvales</taxon>
        <taxon>Malvaceae</taxon>
        <taxon>Malvoideae</taxon>
        <taxon>Gossypium</taxon>
    </lineage>
</organism>
<dbReference type="EMBL" id="JARKNE010000005">
    <property type="protein sequence ID" value="KAK5834548.1"/>
    <property type="molecule type" value="Genomic_DNA"/>
</dbReference>
<reference evidence="1 2" key="1">
    <citation type="submission" date="2023-03" db="EMBL/GenBank/DDBJ databases">
        <title>WGS of Gossypium arboreum.</title>
        <authorList>
            <person name="Yu D."/>
        </authorList>
    </citation>
    <scope>NUCLEOTIDE SEQUENCE [LARGE SCALE GENOMIC DNA]</scope>
    <source>
        <tissue evidence="1">Leaf</tissue>
    </source>
</reference>
<evidence type="ECO:0000313" key="2">
    <source>
        <dbReference type="Proteomes" id="UP001358586"/>
    </source>
</evidence>
<gene>
    <name evidence="1" type="ORF">PVK06_018430</name>
</gene>
<dbReference type="Proteomes" id="UP001358586">
    <property type="component" value="Chromosome 5"/>
</dbReference>
<name>A0ABR0Q6P2_GOSAR</name>
<sequence length="113" mass="12976">MEEVRNSLFSMKGPKAPGPDGIQPVFYQKHWDWYLNLPRGHGILEVVHSIMNMKGIQGAMILKIDLQNAYDNVDWSFLSLKNDSWRKITKLPPYLRRGYGVLAGGVLHWVMPP</sequence>
<evidence type="ECO:0008006" key="3">
    <source>
        <dbReference type="Google" id="ProtNLM"/>
    </source>
</evidence>
<proteinExistence type="predicted"/>
<protein>
    <recommendedName>
        <fullName evidence="3">Reverse transcriptase domain-containing protein</fullName>
    </recommendedName>
</protein>
<keyword evidence="2" id="KW-1185">Reference proteome</keyword>
<comment type="caution">
    <text evidence="1">The sequence shown here is derived from an EMBL/GenBank/DDBJ whole genome shotgun (WGS) entry which is preliminary data.</text>
</comment>
<accession>A0ABR0Q6P2</accession>
<evidence type="ECO:0000313" key="1">
    <source>
        <dbReference type="EMBL" id="KAK5834548.1"/>
    </source>
</evidence>